<reference evidence="2 3" key="1">
    <citation type="submission" date="2019-03" db="EMBL/GenBank/DDBJ databases">
        <title>Sequencing 23 genomes of Wallemia ichthyophaga.</title>
        <authorList>
            <person name="Gostincar C."/>
        </authorList>
    </citation>
    <scope>NUCLEOTIDE SEQUENCE [LARGE SCALE GENOMIC DNA]</scope>
    <source>
        <strain evidence="2 3">EXF-8621</strain>
    </source>
</reference>
<comment type="caution">
    <text evidence="2">The sequence shown here is derived from an EMBL/GenBank/DDBJ whole genome shotgun (WGS) entry which is preliminary data.</text>
</comment>
<feature type="compositionally biased region" description="Basic and acidic residues" evidence="1">
    <location>
        <begin position="307"/>
        <end position="322"/>
    </location>
</feature>
<proteinExistence type="predicted"/>
<evidence type="ECO:0000313" key="3">
    <source>
        <dbReference type="Proteomes" id="UP000306954"/>
    </source>
</evidence>
<feature type="compositionally biased region" description="Basic and acidic residues" evidence="1">
    <location>
        <begin position="250"/>
        <end position="279"/>
    </location>
</feature>
<feature type="region of interest" description="Disordered" evidence="1">
    <location>
        <begin position="200"/>
        <end position="338"/>
    </location>
</feature>
<evidence type="ECO:0000313" key="2">
    <source>
        <dbReference type="EMBL" id="TIB09968.1"/>
    </source>
</evidence>
<name>A0A4T0H6W3_WALIC</name>
<dbReference type="EMBL" id="SPOF01000035">
    <property type="protein sequence ID" value="TIB09968.1"/>
    <property type="molecule type" value="Genomic_DNA"/>
</dbReference>
<gene>
    <name evidence="2" type="ORF">E3P90_03057</name>
</gene>
<feature type="region of interest" description="Disordered" evidence="1">
    <location>
        <begin position="167"/>
        <end position="186"/>
    </location>
</feature>
<evidence type="ECO:0000256" key="1">
    <source>
        <dbReference type="SAM" id="MobiDB-lite"/>
    </source>
</evidence>
<dbReference type="AlphaFoldDB" id="A0A4T0H6W3"/>
<feature type="compositionally biased region" description="Basic residues" evidence="1">
    <location>
        <begin position="238"/>
        <end position="248"/>
    </location>
</feature>
<sequence>MFKRAAKRQKRSELEDKIGLAEGLRGAVSDSDESGSDSEGSEGSEDSENDSENGSDDGSENDSEDNDDEKIDDDDVDENDEEDSYSSASELEDITIHNALTSPLFSEYPHKRCAICPGRLFTADKFGNEHLKSKAHNRRINKFRQFIKDNNVDTDDDVHAYIDTYNEQQGSMPKQKSKKEEKRTNQAKIAKEKRLLRKLQAQKTLPVPLDEVEKKHVESDMNETGTQENMEAKEAKRVLRRERKKANKAKYADERRRLAVSEQDENKGKRGQNKDNAGKKDKKNKKGSVKTDSTGKADKKDKKEKKVKIDDKSSEKKEKNNDKNTTSESKKRKSKSLE</sequence>
<feature type="compositionally biased region" description="Basic residues" evidence="1">
    <location>
        <begin position="1"/>
        <end position="10"/>
    </location>
</feature>
<feature type="compositionally biased region" description="Acidic residues" evidence="1">
    <location>
        <begin position="30"/>
        <end position="84"/>
    </location>
</feature>
<organism evidence="2 3">
    <name type="scientific">Wallemia ichthyophaga</name>
    <dbReference type="NCBI Taxonomy" id="245174"/>
    <lineage>
        <taxon>Eukaryota</taxon>
        <taxon>Fungi</taxon>
        <taxon>Dikarya</taxon>
        <taxon>Basidiomycota</taxon>
        <taxon>Wallemiomycotina</taxon>
        <taxon>Wallemiomycetes</taxon>
        <taxon>Wallemiales</taxon>
        <taxon>Wallemiaceae</taxon>
        <taxon>Wallemia</taxon>
    </lineage>
</organism>
<dbReference type="Proteomes" id="UP000306954">
    <property type="component" value="Unassembled WGS sequence"/>
</dbReference>
<protein>
    <submittedName>
        <fullName evidence="2">Uncharacterized protein</fullName>
    </submittedName>
</protein>
<accession>A0A4T0H6W3</accession>
<feature type="region of interest" description="Disordered" evidence="1">
    <location>
        <begin position="1"/>
        <end position="94"/>
    </location>
</feature>